<keyword evidence="3" id="KW-1185">Reference proteome</keyword>
<organism evidence="4">
    <name type="scientific">Enterobius vermicularis</name>
    <name type="common">Human pinworm</name>
    <dbReference type="NCBI Taxonomy" id="51028"/>
    <lineage>
        <taxon>Eukaryota</taxon>
        <taxon>Metazoa</taxon>
        <taxon>Ecdysozoa</taxon>
        <taxon>Nematoda</taxon>
        <taxon>Chromadorea</taxon>
        <taxon>Rhabditida</taxon>
        <taxon>Spirurina</taxon>
        <taxon>Oxyuridomorpha</taxon>
        <taxon>Oxyuroidea</taxon>
        <taxon>Oxyuridae</taxon>
        <taxon>Enterobius</taxon>
    </lineage>
</organism>
<gene>
    <name evidence="2" type="ORF">EVEC_LOCUS11456</name>
</gene>
<dbReference type="EMBL" id="UXUI01012099">
    <property type="protein sequence ID" value="VDD96705.1"/>
    <property type="molecule type" value="Genomic_DNA"/>
</dbReference>
<dbReference type="AlphaFoldDB" id="A0A0N4VMR0"/>
<feature type="compositionally biased region" description="Low complexity" evidence="1">
    <location>
        <begin position="100"/>
        <end position="122"/>
    </location>
</feature>
<reference evidence="4" key="1">
    <citation type="submission" date="2017-02" db="UniProtKB">
        <authorList>
            <consortium name="WormBaseParasite"/>
        </authorList>
    </citation>
    <scope>IDENTIFICATION</scope>
</reference>
<dbReference type="WBParaSite" id="EVEC_0001223701-mRNA-1">
    <property type="protein sequence ID" value="EVEC_0001223701-mRNA-1"/>
    <property type="gene ID" value="EVEC_0001223701"/>
</dbReference>
<feature type="region of interest" description="Disordered" evidence="1">
    <location>
        <begin position="98"/>
        <end position="131"/>
    </location>
</feature>
<sequence>MAFGRNFSAVAAKRDYIREDGSRISSTYRLKSLASGAVSREKRQVLELIDVGSRELVYTANAHVEEELIKLKVIAMSLVFDDEQVVPDLELGAINESPISSQSSSVSSDSDSLSSQSSSDHSLPAHRVMRSRRRSLKRLESNCSEKISLTDTKAAVFTMQRLAARIIRKANRKGYGKHFANKAVRRLMEKDLERRRRYISELREGNREIAAQDEENCDTLEVLAVGG</sequence>
<name>A0A0N4VMR0_ENTVE</name>
<dbReference type="Proteomes" id="UP000274131">
    <property type="component" value="Unassembled WGS sequence"/>
</dbReference>
<proteinExistence type="predicted"/>
<evidence type="ECO:0000313" key="2">
    <source>
        <dbReference type="EMBL" id="VDD96705.1"/>
    </source>
</evidence>
<accession>A0A0N4VMR0</accession>
<protein>
    <submittedName>
        <fullName evidence="2 4">Uncharacterized protein</fullName>
    </submittedName>
</protein>
<reference evidence="2 3" key="2">
    <citation type="submission" date="2018-10" db="EMBL/GenBank/DDBJ databases">
        <authorList>
            <consortium name="Pathogen Informatics"/>
        </authorList>
    </citation>
    <scope>NUCLEOTIDE SEQUENCE [LARGE SCALE GENOMIC DNA]</scope>
</reference>
<evidence type="ECO:0000313" key="3">
    <source>
        <dbReference type="Proteomes" id="UP000274131"/>
    </source>
</evidence>
<evidence type="ECO:0000313" key="4">
    <source>
        <dbReference type="WBParaSite" id="EVEC_0001223701-mRNA-1"/>
    </source>
</evidence>
<evidence type="ECO:0000256" key="1">
    <source>
        <dbReference type="SAM" id="MobiDB-lite"/>
    </source>
</evidence>